<comment type="similarity">
    <text evidence="1">Belongs to the PSMG1 family.</text>
</comment>
<dbReference type="OrthoDB" id="17536at2759"/>
<dbReference type="AlphaFoldDB" id="A0A2G8KCI9"/>
<comment type="caution">
    <text evidence="4">The sequence shown here is derived from an EMBL/GenBank/DDBJ whole genome shotgun (WGS) entry which is preliminary data.</text>
</comment>
<evidence type="ECO:0000313" key="5">
    <source>
        <dbReference type="Proteomes" id="UP000230750"/>
    </source>
</evidence>
<evidence type="ECO:0000256" key="3">
    <source>
        <dbReference type="ARBA" id="ARBA00023186"/>
    </source>
</evidence>
<dbReference type="Pfam" id="PF16094">
    <property type="entry name" value="PAC1"/>
    <property type="match status" value="1"/>
</dbReference>
<dbReference type="GO" id="GO:0080129">
    <property type="term" value="P:proteasome core complex assembly"/>
    <property type="evidence" value="ECO:0007669"/>
    <property type="project" value="TreeGrafter"/>
</dbReference>
<gene>
    <name evidence="4" type="ORF">BSL78_17423</name>
</gene>
<dbReference type="GO" id="GO:0070628">
    <property type="term" value="F:proteasome binding"/>
    <property type="evidence" value="ECO:0007669"/>
    <property type="project" value="TreeGrafter"/>
</dbReference>
<dbReference type="PANTHER" id="PTHR15069">
    <property type="entry name" value="PROTEASOME ASSEMBLY CHAPERONE 1"/>
    <property type="match status" value="1"/>
</dbReference>
<evidence type="ECO:0000313" key="4">
    <source>
        <dbReference type="EMBL" id="PIK45717.1"/>
    </source>
</evidence>
<dbReference type="Proteomes" id="UP000230750">
    <property type="component" value="Unassembled WGS sequence"/>
</dbReference>
<accession>A0A2G8KCI9</accession>
<dbReference type="InterPro" id="IPR016565">
    <property type="entry name" value="Proteasome_assmbl_chp_1"/>
</dbReference>
<keyword evidence="3" id="KW-0143">Chaperone</keyword>
<sequence>MATFFGEVVFSASRAIDDDDDEDSFANENSEVITLDLSPAFSKPTNDVGKVTDQLVVTLGPAANVFADCYILHQEKETVGTMNKRLDRDGQPIEGAILSRLREHTDVLLCKCVKDIEQHPQFSFVEQLFSFLGNSNTSVTILSSCSGSDYKTHRQDVSFPILRCLKTSSFTGEVAAPHLEPPNTISGLASSALSYCQIHGIPAVMYVIYTDSIFMDSGAITAFNPLLKLQPFRKVAKKTNNFQGIIKAAVDRPSNLDSLYT</sequence>
<dbReference type="GO" id="GO:0005783">
    <property type="term" value="C:endoplasmic reticulum"/>
    <property type="evidence" value="ECO:0007669"/>
    <property type="project" value="InterPro"/>
</dbReference>
<name>A0A2G8KCI9_STIJA</name>
<dbReference type="STRING" id="307972.A0A2G8KCI9"/>
<reference evidence="4 5" key="1">
    <citation type="journal article" date="2017" name="PLoS Biol.">
        <title>The sea cucumber genome provides insights into morphological evolution and visceral regeneration.</title>
        <authorList>
            <person name="Zhang X."/>
            <person name="Sun L."/>
            <person name="Yuan J."/>
            <person name="Sun Y."/>
            <person name="Gao Y."/>
            <person name="Zhang L."/>
            <person name="Li S."/>
            <person name="Dai H."/>
            <person name="Hamel J.F."/>
            <person name="Liu C."/>
            <person name="Yu Y."/>
            <person name="Liu S."/>
            <person name="Lin W."/>
            <person name="Guo K."/>
            <person name="Jin S."/>
            <person name="Xu P."/>
            <person name="Storey K.B."/>
            <person name="Huan P."/>
            <person name="Zhang T."/>
            <person name="Zhou Y."/>
            <person name="Zhang J."/>
            <person name="Lin C."/>
            <person name="Li X."/>
            <person name="Xing L."/>
            <person name="Huo D."/>
            <person name="Sun M."/>
            <person name="Wang L."/>
            <person name="Mercier A."/>
            <person name="Li F."/>
            <person name="Yang H."/>
            <person name="Xiang J."/>
        </authorList>
    </citation>
    <scope>NUCLEOTIDE SEQUENCE [LARGE SCALE GENOMIC DNA]</scope>
    <source>
        <strain evidence="4">Shaxun</strain>
        <tissue evidence="4">Muscle</tissue>
    </source>
</reference>
<keyword evidence="5" id="KW-1185">Reference proteome</keyword>
<evidence type="ECO:0000256" key="1">
    <source>
        <dbReference type="ARBA" id="ARBA00005261"/>
    </source>
</evidence>
<protein>
    <recommendedName>
        <fullName evidence="2">Proteasome assembly chaperone 1</fullName>
    </recommendedName>
</protein>
<organism evidence="4 5">
    <name type="scientific">Stichopus japonicus</name>
    <name type="common">Sea cucumber</name>
    <dbReference type="NCBI Taxonomy" id="307972"/>
    <lineage>
        <taxon>Eukaryota</taxon>
        <taxon>Metazoa</taxon>
        <taxon>Echinodermata</taxon>
        <taxon>Eleutherozoa</taxon>
        <taxon>Echinozoa</taxon>
        <taxon>Holothuroidea</taxon>
        <taxon>Aspidochirotacea</taxon>
        <taxon>Aspidochirotida</taxon>
        <taxon>Stichopodidae</taxon>
        <taxon>Apostichopus</taxon>
    </lineage>
</organism>
<proteinExistence type="inferred from homology"/>
<dbReference type="PANTHER" id="PTHR15069:SF1">
    <property type="entry name" value="PROTEASOME ASSEMBLY CHAPERONE 1"/>
    <property type="match status" value="1"/>
</dbReference>
<evidence type="ECO:0000256" key="2">
    <source>
        <dbReference type="ARBA" id="ARBA00019180"/>
    </source>
</evidence>
<dbReference type="EMBL" id="MRZV01000691">
    <property type="protein sequence ID" value="PIK45717.1"/>
    <property type="molecule type" value="Genomic_DNA"/>
</dbReference>